<evidence type="ECO:0000313" key="2">
    <source>
        <dbReference type="Proteomes" id="UP001054837"/>
    </source>
</evidence>
<comment type="caution">
    <text evidence="1">The sequence shown here is derived from an EMBL/GenBank/DDBJ whole genome shotgun (WGS) entry which is preliminary data.</text>
</comment>
<proteinExistence type="predicted"/>
<dbReference type="EMBL" id="BPLQ01012703">
    <property type="protein sequence ID" value="GIY67169.1"/>
    <property type="molecule type" value="Genomic_DNA"/>
</dbReference>
<gene>
    <name evidence="1" type="ORF">CDAR_206121</name>
</gene>
<protein>
    <submittedName>
        <fullName evidence="1">Uncharacterized protein</fullName>
    </submittedName>
</protein>
<dbReference type="AlphaFoldDB" id="A0AAV4VBB1"/>
<sequence>MAHLSTFSKGILRKLLDLPLNPKLLNEDNAETASIAVECFDEQNTEGFHPELQSCKGIEEVNSQTMKEWYCSHTPEEIHSVRL</sequence>
<organism evidence="1 2">
    <name type="scientific">Caerostris darwini</name>
    <dbReference type="NCBI Taxonomy" id="1538125"/>
    <lineage>
        <taxon>Eukaryota</taxon>
        <taxon>Metazoa</taxon>
        <taxon>Ecdysozoa</taxon>
        <taxon>Arthropoda</taxon>
        <taxon>Chelicerata</taxon>
        <taxon>Arachnida</taxon>
        <taxon>Araneae</taxon>
        <taxon>Araneomorphae</taxon>
        <taxon>Entelegynae</taxon>
        <taxon>Araneoidea</taxon>
        <taxon>Araneidae</taxon>
        <taxon>Caerostris</taxon>
    </lineage>
</organism>
<keyword evidence="2" id="KW-1185">Reference proteome</keyword>
<reference evidence="1 2" key="1">
    <citation type="submission" date="2021-06" db="EMBL/GenBank/DDBJ databases">
        <title>Caerostris darwini draft genome.</title>
        <authorList>
            <person name="Kono N."/>
            <person name="Arakawa K."/>
        </authorList>
    </citation>
    <scope>NUCLEOTIDE SEQUENCE [LARGE SCALE GENOMIC DNA]</scope>
</reference>
<accession>A0AAV4VBB1</accession>
<name>A0AAV4VBB1_9ARAC</name>
<evidence type="ECO:0000313" key="1">
    <source>
        <dbReference type="EMBL" id="GIY67169.1"/>
    </source>
</evidence>
<dbReference type="Proteomes" id="UP001054837">
    <property type="component" value="Unassembled WGS sequence"/>
</dbReference>